<organism evidence="2 3">
    <name type="scientific">Ephemeroptericola cinctiostellae</name>
    <dbReference type="NCBI Taxonomy" id="2268024"/>
    <lineage>
        <taxon>Bacteria</taxon>
        <taxon>Pseudomonadati</taxon>
        <taxon>Pseudomonadota</taxon>
        <taxon>Betaproteobacteria</taxon>
        <taxon>Burkholderiales</taxon>
        <taxon>Burkholderiaceae</taxon>
        <taxon>Ephemeroptericola</taxon>
    </lineage>
</organism>
<accession>A0A345DAB7</accession>
<evidence type="ECO:0000313" key="2">
    <source>
        <dbReference type="EMBL" id="AXF85305.1"/>
    </source>
</evidence>
<name>A0A345DAB7_9BURK</name>
<gene>
    <name evidence="2" type="ORF">DTO96_101035</name>
</gene>
<sequence>MLKKETLMSTLPALTLSNEFVRLELSSLEHVAGLQKATADGELWTLWYTAVPTVEGVAAEITRRLGLYEQGKMIPLTIIRTMNGADEIVGMTSFMNIEQTALYQRAEIGSTWYSPTVQRTVLNTAVKHLMLKYAFEDWKVITIEFRTHRLNTQSRRAIERLGAQLDGVLRAHQIMPNGTLRDTAVYSITANEWNTIKTHLEFKIEQLRHA</sequence>
<dbReference type="SUPFAM" id="SSF55729">
    <property type="entry name" value="Acyl-CoA N-acyltransferases (Nat)"/>
    <property type="match status" value="1"/>
</dbReference>
<feature type="domain" description="N-acetyltransferase" evidence="1">
    <location>
        <begin position="23"/>
        <end position="164"/>
    </location>
</feature>
<evidence type="ECO:0000313" key="3">
    <source>
        <dbReference type="Proteomes" id="UP000252182"/>
    </source>
</evidence>
<dbReference type="Proteomes" id="UP000252182">
    <property type="component" value="Chromosome"/>
</dbReference>
<dbReference type="Pfam" id="PF13302">
    <property type="entry name" value="Acetyltransf_3"/>
    <property type="match status" value="1"/>
</dbReference>
<reference evidence="3" key="1">
    <citation type="submission" date="2018-07" db="EMBL/GenBank/DDBJ databases">
        <authorList>
            <person name="Kim H."/>
        </authorList>
    </citation>
    <scope>NUCLEOTIDE SEQUENCE [LARGE SCALE GENOMIC DNA]</scope>
    <source>
        <strain evidence="3">F02</strain>
    </source>
</reference>
<dbReference type="EMBL" id="CP031124">
    <property type="protein sequence ID" value="AXF85305.1"/>
    <property type="molecule type" value="Genomic_DNA"/>
</dbReference>
<dbReference type="InterPro" id="IPR000182">
    <property type="entry name" value="GNAT_dom"/>
</dbReference>
<dbReference type="InterPro" id="IPR016181">
    <property type="entry name" value="Acyl_CoA_acyltransferase"/>
</dbReference>
<keyword evidence="3" id="KW-1185">Reference proteome</keyword>
<dbReference type="Gene3D" id="3.40.630.30">
    <property type="match status" value="1"/>
</dbReference>
<dbReference type="GO" id="GO:0016747">
    <property type="term" value="F:acyltransferase activity, transferring groups other than amino-acyl groups"/>
    <property type="evidence" value="ECO:0007669"/>
    <property type="project" value="InterPro"/>
</dbReference>
<dbReference type="KEGG" id="hyf:DTO96_101035"/>
<dbReference type="AlphaFoldDB" id="A0A345DAB7"/>
<protein>
    <recommendedName>
        <fullName evidence="1">N-acetyltransferase domain-containing protein</fullName>
    </recommendedName>
</protein>
<dbReference type="PANTHER" id="PTHR43610">
    <property type="entry name" value="BLL6696 PROTEIN"/>
    <property type="match status" value="1"/>
</dbReference>
<dbReference type="PANTHER" id="PTHR43610:SF1">
    <property type="entry name" value="N-ACETYLTRANSFERASE DOMAIN-CONTAINING PROTEIN"/>
    <property type="match status" value="1"/>
</dbReference>
<evidence type="ECO:0000259" key="1">
    <source>
        <dbReference type="Pfam" id="PF13302"/>
    </source>
</evidence>
<proteinExistence type="predicted"/>